<gene>
    <name evidence="2" type="ORF">C7M84_000794</name>
</gene>
<dbReference type="EMBL" id="QCYY01001117">
    <property type="protein sequence ID" value="ROT80470.1"/>
    <property type="molecule type" value="Genomic_DNA"/>
</dbReference>
<feature type="region of interest" description="Disordered" evidence="1">
    <location>
        <begin position="272"/>
        <end position="291"/>
    </location>
</feature>
<evidence type="ECO:0000313" key="3">
    <source>
        <dbReference type="Proteomes" id="UP000283509"/>
    </source>
</evidence>
<accession>A0A423TVK1</accession>
<feature type="compositionally biased region" description="Pro residues" evidence="1">
    <location>
        <begin position="15"/>
        <end position="25"/>
    </location>
</feature>
<evidence type="ECO:0000256" key="1">
    <source>
        <dbReference type="SAM" id="MobiDB-lite"/>
    </source>
</evidence>
<feature type="region of interest" description="Disordered" evidence="1">
    <location>
        <begin position="1"/>
        <end position="36"/>
    </location>
</feature>
<keyword evidence="3" id="KW-1185">Reference proteome</keyword>
<proteinExistence type="predicted"/>
<feature type="compositionally biased region" description="Basic and acidic residues" evidence="1">
    <location>
        <begin position="272"/>
        <end position="287"/>
    </location>
</feature>
<protein>
    <submittedName>
        <fullName evidence="2">Uncharacterized protein</fullName>
    </submittedName>
</protein>
<comment type="caution">
    <text evidence="2">The sequence shown here is derived from an EMBL/GenBank/DDBJ whole genome shotgun (WGS) entry which is preliminary data.</text>
</comment>
<name>A0A423TVK1_PENVA</name>
<reference evidence="2 3" key="1">
    <citation type="submission" date="2018-04" db="EMBL/GenBank/DDBJ databases">
        <authorList>
            <person name="Zhang X."/>
            <person name="Yuan J."/>
            <person name="Li F."/>
            <person name="Xiang J."/>
        </authorList>
    </citation>
    <scope>NUCLEOTIDE SEQUENCE [LARGE SCALE GENOMIC DNA]</scope>
    <source>
        <tissue evidence="2">Muscle</tissue>
    </source>
</reference>
<dbReference type="AlphaFoldDB" id="A0A423TVK1"/>
<evidence type="ECO:0000313" key="2">
    <source>
        <dbReference type="EMBL" id="ROT80470.1"/>
    </source>
</evidence>
<reference evidence="2 3" key="2">
    <citation type="submission" date="2019-01" db="EMBL/GenBank/DDBJ databases">
        <title>The decoding of complex shrimp genome reveals the adaptation for benthos swimmer, frequently molting mechanism and breeding impact on genome.</title>
        <authorList>
            <person name="Sun Y."/>
            <person name="Gao Y."/>
            <person name="Yu Y."/>
        </authorList>
    </citation>
    <scope>NUCLEOTIDE SEQUENCE [LARGE SCALE GENOMIC DNA]</scope>
    <source>
        <tissue evidence="2">Muscle</tissue>
    </source>
</reference>
<dbReference type="Proteomes" id="UP000283509">
    <property type="component" value="Unassembled WGS sequence"/>
</dbReference>
<organism evidence="2 3">
    <name type="scientific">Penaeus vannamei</name>
    <name type="common">Whiteleg shrimp</name>
    <name type="synonym">Litopenaeus vannamei</name>
    <dbReference type="NCBI Taxonomy" id="6689"/>
    <lineage>
        <taxon>Eukaryota</taxon>
        <taxon>Metazoa</taxon>
        <taxon>Ecdysozoa</taxon>
        <taxon>Arthropoda</taxon>
        <taxon>Crustacea</taxon>
        <taxon>Multicrustacea</taxon>
        <taxon>Malacostraca</taxon>
        <taxon>Eumalacostraca</taxon>
        <taxon>Eucarida</taxon>
        <taxon>Decapoda</taxon>
        <taxon>Dendrobranchiata</taxon>
        <taxon>Penaeoidea</taxon>
        <taxon>Penaeidae</taxon>
        <taxon>Penaeus</taxon>
    </lineage>
</organism>
<sequence>MIPSHPRSPGASPFQVPPHPSPPCGPGQTGGPDNKGATFFGLKSSPLLPGTAQSHGRRAGRGRALLRFIIDLLCLFSLPCPSLLSLSPILTILDTSSLPSPLSLLYPASQLYRSPVRFPSLSLYPSINLTLLSPFLVLFVSRLSFSPLPSLSLSLPFLHLSFSLPFLPSLFLSPSFPPPPPLSPSVRYTVLPFPSIQFSSSRSSSLFLLISLESSPLPVSSYGNLPNQYCSTHIFLFVSFLFLPSFRSLLKIGCNLSSPRFCRHLPHPRLQNLRDEGRNRPSSEDKSLSPSSFLPFPSSFLIILVFVFSSLSPPFSSSPSCSVLRSPSLPPSLPFPFFLSSSTYAPSFLSLPPLSLFLLPSSSSSARSFLLSLSPFFLLPLAVNPRSRETANFKVTSQATGREACTSR</sequence>